<gene>
    <name evidence="1" type="ORF">SO802_026246</name>
</gene>
<accession>A0AAW2BZ25</accession>
<organism evidence="1 2">
    <name type="scientific">Lithocarpus litseifolius</name>
    <dbReference type="NCBI Taxonomy" id="425828"/>
    <lineage>
        <taxon>Eukaryota</taxon>
        <taxon>Viridiplantae</taxon>
        <taxon>Streptophyta</taxon>
        <taxon>Embryophyta</taxon>
        <taxon>Tracheophyta</taxon>
        <taxon>Spermatophyta</taxon>
        <taxon>Magnoliopsida</taxon>
        <taxon>eudicotyledons</taxon>
        <taxon>Gunneridae</taxon>
        <taxon>Pentapetalae</taxon>
        <taxon>rosids</taxon>
        <taxon>fabids</taxon>
        <taxon>Fagales</taxon>
        <taxon>Fagaceae</taxon>
        <taxon>Lithocarpus</taxon>
    </lineage>
</organism>
<name>A0AAW2BZ25_9ROSI</name>
<comment type="caution">
    <text evidence="1">The sequence shown here is derived from an EMBL/GenBank/DDBJ whole genome shotgun (WGS) entry which is preliminary data.</text>
</comment>
<keyword evidence="2" id="KW-1185">Reference proteome</keyword>
<reference evidence="1 2" key="1">
    <citation type="submission" date="2024-01" db="EMBL/GenBank/DDBJ databases">
        <title>A telomere-to-telomere, gap-free genome of sweet tea (Lithocarpus litseifolius).</title>
        <authorList>
            <person name="Zhou J."/>
        </authorList>
    </citation>
    <scope>NUCLEOTIDE SEQUENCE [LARGE SCALE GENOMIC DNA]</scope>
    <source>
        <strain evidence="1">Zhou-2022a</strain>
        <tissue evidence="1">Leaf</tissue>
    </source>
</reference>
<dbReference type="EMBL" id="JAZDWU010000009">
    <property type="protein sequence ID" value="KAK9991261.1"/>
    <property type="molecule type" value="Genomic_DNA"/>
</dbReference>
<evidence type="ECO:0000313" key="1">
    <source>
        <dbReference type="EMBL" id="KAK9991261.1"/>
    </source>
</evidence>
<dbReference type="Proteomes" id="UP001459277">
    <property type="component" value="Unassembled WGS sequence"/>
</dbReference>
<protein>
    <submittedName>
        <fullName evidence="1">Uncharacterized protein</fullName>
    </submittedName>
</protein>
<evidence type="ECO:0000313" key="2">
    <source>
        <dbReference type="Proteomes" id="UP001459277"/>
    </source>
</evidence>
<proteinExistence type="predicted"/>
<sequence>MVTLGSCPSSLCECESFNELKRECTRDSAENGEQVDLDLLTLRVLKDLILFLPNKPSLPLTLEEKKLQYRFKSTWVSFQRKRSNLGSSKPHTHYQLPNLNVKRKRFLQPTSIAYWELKASLLLEDFACATPKIITRLKIIPPMKPNLGISTTSFIVVSNHSESTLLSTENSPKPTPPRLIDNLNCQDLKLVT</sequence>
<dbReference type="AlphaFoldDB" id="A0AAW2BZ25"/>